<dbReference type="NCBIfam" id="TIGR02595">
    <property type="entry name" value="PEP_CTERM"/>
    <property type="match status" value="1"/>
</dbReference>
<accession>A0A4V0Z4N9</accession>
<keyword evidence="3" id="KW-1185">Reference proteome</keyword>
<dbReference type="Proteomes" id="UP000290637">
    <property type="component" value="Chromosome"/>
</dbReference>
<protein>
    <submittedName>
        <fullName evidence="2">PEP-CTERM sorting domain-containing protein</fullName>
    </submittedName>
</protein>
<feature type="domain" description="Ice-binding protein C-terminal" evidence="1">
    <location>
        <begin position="142"/>
        <end position="166"/>
    </location>
</feature>
<evidence type="ECO:0000259" key="1">
    <source>
        <dbReference type="Pfam" id="PF07589"/>
    </source>
</evidence>
<proteinExistence type="predicted"/>
<sequence length="169" mass="18090">MGMENQSYAADSTFKFADLTPGVERQTSIARLYGLYYDKITGADEASKDLSLSFQLALWELYNDDATFETAATGKLAVNNTITGGRGNGAGGYAGAAPIVTDAYKMLAEAKDKSLAYTQQYTFTRYTSGTSQDFVIAQAVSAVPEPSTYAMLGLGLAVVGFAARRRAKR</sequence>
<gene>
    <name evidence="2" type="ORF">EWM63_30655</name>
</gene>
<dbReference type="Pfam" id="PF07589">
    <property type="entry name" value="PEP-CTERM"/>
    <property type="match status" value="1"/>
</dbReference>
<dbReference type="EMBL" id="CP035913">
    <property type="protein sequence ID" value="QBE67603.1"/>
    <property type="molecule type" value="Genomic_DNA"/>
</dbReference>
<dbReference type="InterPro" id="IPR013424">
    <property type="entry name" value="Ice-binding_C"/>
</dbReference>
<dbReference type="AlphaFoldDB" id="A0A4V0Z4N9"/>
<dbReference type="OrthoDB" id="8703032at2"/>
<name>A0A4V0Z4N9_9BURK</name>
<dbReference type="KEGG" id="plue:EWM63_30655"/>
<organism evidence="2 3">
    <name type="scientific">Pseudoduganella lutea</name>
    <dbReference type="NCBI Taxonomy" id="321985"/>
    <lineage>
        <taxon>Bacteria</taxon>
        <taxon>Pseudomonadati</taxon>
        <taxon>Pseudomonadota</taxon>
        <taxon>Betaproteobacteria</taxon>
        <taxon>Burkholderiales</taxon>
        <taxon>Oxalobacteraceae</taxon>
        <taxon>Telluria group</taxon>
        <taxon>Pseudoduganella</taxon>
    </lineage>
</organism>
<evidence type="ECO:0000313" key="3">
    <source>
        <dbReference type="Proteomes" id="UP000290637"/>
    </source>
</evidence>
<reference evidence="2 3" key="1">
    <citation type="submission" date="2019-02" db="EMBL/GenBank/DDBJ databases">
        <title>Draft Genome Sequences of Six Type Strains of the Genus Massilia.</title>
        <authorList>
            <person name="Miess H."/>
            <person name="Frediansyhah A."/>
            <person name="Gross H."/>
        </authorList>
    </citation>
    <scope>NUCLEOTIDE SEQUENCE [LARGE SCALE GENOMIC DNA]</scope>
    <source>
        <strain evidence="2 3">DSM 17473</strain>
    </source>
</reference>
<evidence type="ECO:0000313" key="2">
    <source>
        <dbReference type="EMBL" id="QBE67603.1"/>
    </source>
</evidence>